<feature type="non-terminal residue" evidence="3">
    <location>
        <position position="1"/>
    </location>
</feature>
<dbReference type="SUPFAM" id="SSF54556">
    <property type="entry name" value="Chitinase insertion domain"/>
    <property type="match status" value="1"/>
</dbReference>
<proteinExistence type="predicted"/>
<dbReference type="GO" id="GO:0008061">
    <property type="term" value="F:chitin binding"/>
    <property type="evidence" value="ECO:0007669"/>
    <property type="project" value="TreeGrafter"/>
</dbReference>
<feature type="non-terminal residue" evidence="3">
    <location>
        <position position="62"/>
    </location>
</feature>
<dbReference type="InterPro" id="IPR029070">
    <property type="entry name" value="Chitinase_insertion_sf"/>
</dbReference>
<dbReference type="FunFam" id="3.10.50.10:FF:000001">
    <property type="entry name" value="Chitinase 3-like 1"/>
    <property type="match status" value="1"/>
</dbReference>
<sequence length="62" mass="6911">DYIMTYWKNNGADPKKLIVGFPTYGQTFTLSDPNEHGIGAHTVSAGPPGKYTKELGLWAYYE</sequence>
<dbReference type="GO" id="GO:0005975">
    <property type="term" value="P:carbohydrate metabolic process"/>
    <property type="evidence" value="ECO:0007669"/>
    <property type="project" value="InterPro"/>
</dbReference>
<dbReference type="PROSITE" id="PS51910">
    <property type="entry name" value="GH18_2"/>
    <property type="match status" value="1"/>
</dbReference>
<evidence type="ECO:0000313" key="4">
    <source>
        <dbReference type="Proteomes" id="UP000092124"/>
    </source>
</evidence>
<keyword evidence="1" id="KW-1015">Disulfide bond</keyword>
<comment type="caution">
    <text evidence="3">The sequence shown here is derived from an EMBL/GenBank/DDBJ whole genome shotgun (WGS) entry which is preliminary data.</text>
</comment>
<dbReference type="SUPFAM" id="SSF51445">
    <property type="entry name" value="(Trans)glycosidases"/>
    <property type="match status" value="1"/>
</dbReference>
<dbReference type="Proteomes" id="UP000092124">
    <property type="component" value="Unassembled WGS sequence"/>
</dbReference>
<dbReference type="InterPro" id="IPR017853">
    <property type="entry name" value="GH"/>
</dbReference>
<dbReference type="EMBL" id="LZPO01113850">
    <property type="protein sequence ID" value="OBS58654.1"/>
    <property type="molecule type" value="Genomic_DNA"/>
</dbReference>
<keyword evidence="4" id="KW-1185">Reference proteome</keyword>
<dbReference type="GO" id="GO:0005576">
    <property type="term" value="C:extracellular region"/>
    <property type="evidence" value="ECO:0007669"/>
    <property type="project" value="TreeGrafter"/>
</dbReference>
<feature type="domain" description="GH18" evidence="2">
    <location>
        <begin position="1"/>
        <end position="62"/>
    </location>
</feature>
<name>A0A1A6FYI2_NEOLE</name>
<accession>A0A1A6FYI2</accession>
<protein>
    <recommendedName>
        <fullName evidence="2">GH18 domain-containing protein</fullName>
    </recommendedName>
</protein>
<dbReference type="OrthoDB" id="76388at2759"/>
<dbReference type="STRING" id="56216.A0A1A6FYI2"/>
<dbReference type="InterPro" id="IPR050314">
    <property type="entry name" value="Glycosyl_Hydrlase_18"/>
</dbReference>
<dbReference type="Gene3D" id="3.10.50.10">
    <property type="match status" value="1"/>
</dbReference>
<evidence type="ECO:0000259" key="2">
    <source>
        <dbReference type="PROSITE" id="PS51910"/>
    </source>
</evidence>
<dbReference type="AlphaFoldDB" id="A0A1A6FYI2"/>
<dbReference type="GO" id="GO:0006032">
    <property type="term" value="P:chitin catabolic process"/>
    <property type="evidence" value="ECO:0007669"/>
    <property type="project" value="TreeGrafter"/>
</dbReference>
<gene>
    <name evidence="3" type="ORF">A6R68_10221</name>
</gene>
<organism evidence="3 4">
    <name type="scientific">Neotoma lepida</name>
    <name type="common">Desert woodrat</name>
    <dbReference type="NCBI Taxonomy" id="56216"/>
    <lineage>
        <taxon>Eukaryota</taxon>
        <taxon>Metazoa</taxon>
        <taxon>Chordata</taxon>
        <taxon>Craniata</taxon>
        <taxon>Vertebrata</taxon>
        <taxon>Euteleostomi</taxon>
        <taxon>Mammalia</taxon>
        <taxon>Eutheria</taxon>
        <taxon>Euarchontoglires</taxon>
        <taxon>Glires</taxon>
        <taxon>Rodentia</taxon>
        <taxon>Myomorpha</taxon>
        <taxon>Muroidea</taxon>
        <taxon>Cricetidae</taxon>
        <taxon>Neotominae</taxon>
        <taxon>Neotoma</taxon>
    </lineage>
</organism>
<evidence type="ECO:0000256" key="1">
    <source>
        <dbReference type="ARBA" id="ARBA00023157"/>
    </source>
</evidence>
<evidence type="ECO:0000313" key="3">
    <source>
        <dbReference type="EMBL" id="OBS58654.1"/>
    </source>
</evidence>
<dbReference type="Pfam" id="PF00704">
    <property type="entry name" value="Glyco_hydro_18"/>
    <property type="match status" value="1"/>
</dbReference>
<dbReference type="PANTHER" id="PTHR11177:SF140">
    <property type="entry name" value="CHITINASE-LIKE PROTEIN 3-RELATED"/>
    <property type="match status" value="1"/>
</dbReference>
<dbReference type="PANTHER" id="PTHR11177">
    <property type="entry name" value="CHITINASE"/>
    <property type="match status" value="1"/>
</dbReference>
<dbReference type="InterPro" id="IPR001223">
    <property type="entry name" value="Glyco_hydro18_cat"/>
</dbReference>
<reference evidence="3 4" key="1">
    <citation type="submission" date="2016-06" db="EMBL/GenBank/DDBJ databases">
        <title>The Draft Genome Sequence and Annotation of the Desert Woodrat Neotoma lepida.</title>
        <authorList>
            <person name="Campbell M."/>
            <person name="Oakeson K.F."/>
            <person name="Yandell M."/>
            <person name="Halpert J.R."/>
            <person name="Dearing D."/>
        </authorList>
    </citation>
    <scope>NUCLEOTIDE SEQUENCE [LARGE SCALE GENOMIC DNA]</scope>
    <source>
        <strain evidence="3">417</strain>
        <tissue evidence="3">Liver</tissue>
    </source>
</reference>
<dbReference type="Gene3D" id="3.20.20.80">
    <property type="entry name" value="Glycosidases"/>
    <property type="match status" value="1"/>
</dbReference>